<reference evidence="2 3" key="1">
    <citation type="submission" date="2017-11" db="EMBL/GenBank/DDBJ databases">
        <title>De-novo sequencing of pomegranate (Punica granatum L.) genome.</title>
        <authorList>
            <person name="Akparov Z."/>
            <person name="Amiraslanov A."/>
            <person name="Hajiyeva S."/>
            <person name="Abbasov M."/>
            <person name="Kaur K."/>
            <person name="Hamwieh A."/>
            <person name="Solovyev V."/>
            <person name="Salamov A."/>
            <person name="Braich B."/>
            <person name="Kosarev P."/>
            <person name="Mahmoud A."/>
            <person name="Hajiyev E."/>
            <person name="Babayeva S."/>
            <person name="Izzatullayeva V."/>
            <person name="Mammadov A."/>
            <person name="Mammadov A."/>
            <person name="Sharifova S."/>
            <person name="Ojaghi J."/>
            <person name="Eynullazada K."/>
            <person name="Bayramov B."/>
            <person name="Abdulazimova A."/>
            <person name="Shahmuradov I."/>
        </authorList>
    </citation>
    <scope>NUCLEOTIDE SEQUENCE [LARGE SCALE GENOMIC DNA]</scope>
    <source>
        <strain evidence="3">cv. AG2017</strain>
        <tissue evidence="2">Leaf</tissue>
    </source>
</reference>
<evidence type="ECO:0008006" key="4">
    <source>
        <dbReference type="Google" id="ProtNLM"/>
    </source>
</evidence>
<feature type="region of interest" description="Disordered" evidence="1">
    <location>
        <begin position="195"/>
        <end position="240"/>
    </location>
</feature>
<evidence type="ECO:0000256" key="1">
    <source>
        <dbReference type="SAM" id="MobiDB-lite"/>
    </source>
</evidence>
<organism evidence="2 3">
    <name type="scientific">Punica granatum</name>
    <name type="common">Pomegranate</name>
    <dbReference type="NCBI Taxonomy" id="22663"/>
    <lineage>
        <taxon>Eukaryota</taxon>
        <taxon>Viridiplantae</taxon>
        <taxon>Streptophyta</taxon>
        <taxon>Embryophyta</taxon>
        <taxon>Tracheophyta</taxon>
        <taxon>Spermatophyta</taxon>
        <taxon>Magnoliopsida</taxon>
        <taxon>eudicotyledons</taxon>
        <taxon>Gunneridae</taxon>
        <taxon>Pentapetalae</taxon>
        <taxon>rosids</taxon>
        <taxon>malvids</taxon>
        <taxon>Myrtales</taxon>
        <taxon>Lythraceae</taxon>
        <taxon>Punica</taxon>
    </lineage>
</organism>
<comment type="caution">
    <text evidence="2">The sequence shown here is derived from an EMBL/GenBank/DDBJ whole genome shotgun (WGS) entry which is preliminary data.</text>
</comment>
<gene>
    <name evidence="2" type="ORF">CRG98_037617</name>
</gene>
<keyword evidence="3" id="KW-1185">Reference proteome</keyword>
<proteinExistence type="predicted"/>
<protein>
    <recommendedName>
        <fullName evidence="4">Retrotransposon gag domain-containing protein</fullName>
    </recommendedName>
</protein>
<dbReference type="AlphaFoldDB" id="A0A2I0IDF0"/>
<evidence type="ECO:0000313" key="2">
    <source>
        <dbReference type="EMBL" id="PKI41999.1"/>
    </source>
</evidence>
<evidence type="ECO:0000313" key="3">
    <source>
        <dbReference type="Proteomes" id="UP000233551"/>
    </source>
</evidence>
<name>A0A2I0IDF0_PUNGR</name>
<dbReference type="Proteomes" id="UP000233551">
    <property type="component" value="Unassembled WGS sequence"/>
</dbReference>
<accession>A0A2I0IDF0</accession>
<sequence>MTAPEAPPTYATPAVETEQERWIKRVEEMMRAIQESSWFTSLNAADFPTWEELAKKFVSHYGYNIVVAPSLLELSVMEMTEGQSFEDYATHWCAVAAKHRPPIDETKQIQIFHGTLKGAYYSHLLGHTSSFSDMIKVGKKALSFESSLANTRGPRPADSAERQRFHMGAPGHTMNNYYILRDKLQEMIEKNQLPFNEVKPPNVQNNSLPDHESSSNPTVNIIDVYTRGKDEAQDEESATS</sequence>
<dbReference type="EMBL" id="PGOL01003245">
    <property type="protein sequence ID" value="PKI41999.1"/>
    <property type="molecule type" value="Genomic_DNA"/>
</dbReference>
<feature type="compositionally biased region" description="Polar residues" evidence="1">
    <location>
        <begin position="202"/>
        <end position="219"/>
    </location>
</feature>